<dbReference type="InterPro" id="IPR007627">
    <property type="entry name" value="RNA_pol_sigma70_r2"/>
</dbReference>
<dbReference type="AlphaFoldDB" id="W7YB78"/>
<dbReference type="InterPro" id="IPR036388">
    <property type="entry name" value="WH-like_DNA-bd_sf"/>
</dbReference>
<dbReference type="Pfam" id="PF08281">
    <property type="entry name" value="Sigma70_r4_2"/>
    <property type="match status" value="1"/>
</dbReference>
<keyword evidence="5 6" id="KW-0804">Transcription</keyword>
<dbReference type="NCBIfam" id="TIGR02937">
    <property type="entry name" value="sigma70-ECF"/>
    <property type="match status" value="1"/>
</dbReference>
<dbReference type="Proteomes" id="UP000019402">
    <property type="component" value="Unassembled WGS sequence"/>
</dbReference>
<dbReference type="InterPro" id="IPR000838">
    <property type="entry name" value="RNA_pol_sigma70_ECF_CS"/>
</dbReference>
<dbReference type="InterPro" id="IPR013324">
    <property type="entry name" value="RNA_pol_sigma_r3/r4-like"/>
</dbReference>
<dbReference type="PANTHER" id="PTHR43133">
    <property type="entry name" value="RNA POLYMERASE ECF-TYPE SIGMA FACTO"/>
    <property type="match status" value="1"/>
</dbReference>
<sequence>MDSKQSDKIILKQIKQGDVSSYSVLVHRYRCMAYTLAISITKNKEDAEEVAQDAFVKAYKNLDSFQGKSKFSTWLYQIVYRTALSKVRLKKHQWQSIDEDVQGLVKFDEGQADVMEQQDRKQIVHEAISRLKGDDGFLLILYYYKELNIEELASLTGYSISNVKVKLHRARKKLHEQLQIMMNGHARFLMDI</sequence>
<gene>
    <name evidence="9" type="ORF">JCM21142_104427</name>
</gene>
<evidence type="ECO:0000256" key="5">
    <source>
        <dbReference type="ARBA" id="ARBA00023163"/>
    </source>
</evidence>
<comment type="similarity">
    <text evidence="1 6">Belongs to the sigma-70 factor family. ECF subfamily.</text>
</comment>
<evidence type="ECO:0000256" key="1">
    <source>
        <dbReference type="ARBA" id="ARBA00010641"/>
    </source>
</evidence>
<dbReference type="SUPFAM" id="SSF88659">
    <property type="entry name" value="Sigma3 and sigma4 domains of RNA polymerase sigma factors"/>
    <property type="match status" value="1"/>
</dbReference>
<dbReference type="PROSITE" id="PS01063">
    <property type="entry name" value="SIGMA70_ECF"/>
    <property type="match status" value="1"/>
</dbReference>
<evidence type="ECO:0000259" key="7">
    <source>
        <dbReference type="Pfam" id="PF04542"/>
    </source>
</evidence>
<evidence type="ECO:0000256" key="3">
    <source>
        <dbReference type="ARBA" id="ARBA00023082"/>
    </source>
</evidence>
<dbReference type="Pfam" id="PF04542">
    <property type="entry name" value="Sigma70_r2"/>
    <property type="match status" value="1"/>
</dbReference>
<name>W7YB78_9BACT</name>
<dbReference type="GO" id="GO:0006352">
    <property type="term" value="P:DNA-templated transcription initiation"/>
    <property type="evidence" value="ECO:0007669"/>
    <property type="project" value="InterPro"/>
</dbReference>
<dbReference type="RefSeq" id="WP_027470404.1">
    <property type="nucleotide sequence ID" value="NZ_BAMD01000106.1"/>
</dbReference>
<dbReference type="EMBL" id="BAMD01000106">
    <property type="protein sequence ID" value="GAF05682.1"/>
    <property type="molecule type" value="Genomic_DNA"/>
</dbReference>
<feature type="domain" description="RNA polymerase sigma factor 70 region 4 type 2" evidence="8">
    <location>
        <begin position="122"/>
        <end position="174"/>
    </location>
</feature>
<evidence type="ECO:0000256" key="4">
    <source>
        <dbReference type="ARBA" id="ARBA00023125"/>
    </source>
</evidence>
<accession>W7YB78</accession>
<dbReference type="eggNOG" id="COG1595">
    <property type="taxonomic scope" value="Bacteria"/>
</dbReference>
<dbReference type="InterPro" id="IPR013249">
    <property type="entry name" value="RNA_pol_sigma70_r4_t2"/>
</dbReference>
<protein>
    <recommendedName>
        <fullName evidence="6">RNA polymerase sigma factor</fullName>
    </recommendedName>
</protein>
<dbReference type="GO" id="GO:0016987">
    <property type="term" value="F:sigma factor activity"/>
    <property type="evidence" value="ECO:0007669"/>
    <property type="project" value="UniProtKB-KW"/>
</dbReference>
<keyword evidence="4 6" id="KW-0238">DNA-binding</keyword>
<evidence type="ECO:0000256" key="6">
    <source>
        <dbReference type="RuleBase" id="RU000716"/>
    </source>
</evidence>
<evidence type="ECO:0000259" key="8">
    <source>
        <dbReference type="Pfam" id="PF08281"/>
    </source>
</evidence>
<comment type="caution">
    <text evidence="9">The sequence shown here is derived from an EMBL/GenBank/DDBJ whole genome shotgun (WGS) entry which is preliminary data.</text>
</comment>
<dbReference type="SUPFAM" id="SSF88946">
    <property type="entry name" value="Sigma2 domain of RNA polymerase sigma factors"/>
    <property type="match status" value="1"/>
</dbReference>
<dbReference type="InterPro" id="IPR013325">
    <property type="entry name" value="RNA_pol_sigma_r2"/>
</dbReference>
<dbReference type="STRING" id="869213.GCA_000517085_00345"/>
<dbReference type="InterPro" id="IPR014284">
    <property type="entry name" value="RNA_pol_sigma-70_dom"/>
</dbReference>
<dbReference type="Gene3D" id="1.10.1740.10">
    <property type="match status" value="1"/>
</dbReference>
<dbReference type="GO" id="GO:0003677">
    <property type="term" value="F:DNA binding"/>
    <property type="evidence" value="ECO:0007669"/>
    <property type="project" value="UniProtKB-KW"/>
</dbReference>
<dbReference type="Gene3D" id="1.10.10.10">
    <property type="entry name" value="Winged helix-like DNA-binding domain superfamily/Winged helix DNA-binding domain"/>
    <property type="match status" value="1"/>
</dbReference>
<dbReference type="OrthoDB" id="1027298at2"/>
<evidence type="ECO:0000313" key="10">
    <source>
        <dbReference type="Proteomes" id="UP000019402"/>
    </source>
</evidence>
<feature type="domain" description="RNA polymerase sigma-70 region 2" evidence="7">
    <location>
        <begin position="25"/>
        <end position="90"/>
    </location>
</feature>
<keyword evidence="10" id="KW-1185">Reference proteome</keyword>
<proteinExistence type="inferred from homology"/>
<evidence type="ECO:0000256" key="2">
    <source>
        <dbReference type="ARBA" id="ARBA00023015"/>
    </source>
</evidence>
<reference evidence="9 10" key="1">
    <citation type="journal article" date="2014" name="Genome Announc.">
        <title>Draft Genome Sequence of Cytophaga fermentans JCM 21142T, a Facultative Anaerobe Isolated from Marine Mud.</title>
        <authorList>
            <person name="Starns D."/>
            <person name="Oshima K."/>
            <person name="Suda W."/>
            <person name="Iino T."/>
            <person name="Yuki M."/>
            <person name="Inoue J."/>
            <person name="Kitamura K."/>
            <person name="Iida T."/>
            <person name="Darby A."/>
            <person name="Hattori M."/>
            <person name="Ohkuma M."/>
        </authorList>
    </citation>
    <scope>NUCLEOTIDE SEQUENCE [LARGE SCALE GENOMIC DNA]</scope>
    <source>
        <strain evidence="9 10">JCM 21142</strain>
    </source>
</reference>
<keyword evidence="2 6" id="KW-0805">Transcription regulation</keyword>
<dbReference type="PANTHER" id="PTHR43133:SF8">
    <property type="entry name" value="RNA POLYMERASE SIGMA FACTOR HI_1459-RELATED"/>
    <property type="match status" value="1"/>
</dbReference>
<dbReference type="InterPro" id="IPR039425">
    <property type="entry name" value="RNA_pol_sigma-70-like"/>
</dbReference>
<organism evidence="9 10">
    <name type="scientific">Saccharicrinis fermentans DSM 9555 = JCM 21142</name>
    <dbReference type="NCBI Taxonomy" id="869213"/>
    <lineage>
        <taxon>Bacteria</taxon>
        <taxon>Pseudomonadati</taxon>
        <taxon>Bacteroidota</taxon>
        <taxon>Bacteroidia</taxon>
        <taxon>Marinilabiliales</taxon>
        <taxon>Marinilabiliaceae</taxon>
        <taxon>Saccharicrinis</taxon>
    </lineage>
</organism>
<keyword evidence="3 6" id="KW-0731">Sigma factor</keyword>
<dbReference type="CDD" id="cd06171">
    <property type="entry name" value="Sigma70_r4"/>
    <property type="match status" value="1"/>
</dbReference>
<evidence type="ECO:0000313" key="9">
    <source>
        <dbReference type="EMBL" id="GAF05682.1"/>
    </source>
</evidence>